<dbReference type="InterPro" id="IPR036938">
    <property type="entry name" value="PAP2/HPO_sf"/>
</dbReference>
<proteinExistence type="inferred from homology"/>
<keyword evidence="5 6" id="KW-0472">Membrane</keyword>
<evidence type="ECO:0000256" key="6">
    <source>
        <dbReference type="SAM" id="Phobius"/>
    </source>
</evidence>
<feature type="transmembrane region" description="Helical" evidence="6">
    <location>
        <begin position="206"/>
        <end position="223"/>
    </location>
</feature>
<accession>A0AAN7W521</accession>
<dbReference type="FunFam" id="1.20.144.10:FF:000017">
    <property type="entry name" value="Diacylglycerol pyrophosphate phosphatase 1"/>
    <property type="match status" value="1"/>
</dbReference>
<evidence type="ECO:0000256" key="3">
    <source>
        <dbReference type="ARBA" id="ARBA00022692"/>
    </source>
</evidence>
<evidence type="ECO:0000256" key="5">
    <source>
        <dbReference type="ARBA" id="ARBA00023136"/>
    </source>
</evidence>
<dbReference type="SUPFAM" id="SSF48317">
    <property type="entry name" value="Acid phosphatase/Vanadium-dependent haloperoxidase"/>
    <property type="match status" value="1"/>
</dbReference>
<comment type="caution">
    <text evidence="8">The sequence shown here is derived from an EMBL/GenBank/DDBJ whole genome shotgun (WGS) entry which is preliminary data.</text>
</comment>
<dbReference type="Gene3D" id="1.20.144.10">
    <property type="entry name" value="Phosphatidic acid phosphatase type 2/haloperoxidase"/>
    <property type="match status" value="1"/>
</dbReference>
<feature type="transmembrane region" description="Helical" evidence="6">
    <location>
        <begin position="70"/>
        <end position="92"/>
    </location>
</feature>
<reference evidence="9" key="1">
    <citation type="submission" date="2023-07" db="EMBL/GenBank/DDBJ databases">
        <title>A draft genome of Kazachstania heterogenica Y-27499.</title>
        <authorList>
            <person name="Donic C."/>
            <person name="Kralova J.S."/>
            <person name="Fidel L."/>
            <person name="Ben-Dor S."/>
            <person name="Jung S."/>
        </authorList>
    </citation>
    <scope>NUCLEOTIDE SEQUENCE [LARGE SCALE GENOMIC DNA]</scope>
    <source>
        <strain evidence="9">Y27499</strain>
    </source>
</reference>
<evidence type="ECO:0000256" key="2">
    <source>
        <dbReference type="ARBA" id="ARBA00008816"/>
    </source>
</evidence>
<protein>
    <recommendedName>
        <fullName evidence="7">Phosphatidic acid phosphatase type 2/haloperoxidase domain-containing protein</fullName>
    </recommendedName>
</protein>
<sequence>MTIDRFSLGGSTTSFAYRLPKWRIPDTILLAVIMLINIPVYFQPPFQRQFILNDPTLSHPYELNERVTDFMLVIYSLVLPCVVILVVWYLLVDRRHKWNVLYVSLLGLFLSWFSTALFTNFIKNWFGRPRPDFIDRCQPRPNMPINTLFTADEVCTNENEAILLEGFRSTPSGHSSESFAGLGYLYFWLCGQLMTEHSQVGIWRKYVAMIPLLIASLIALSRTQDYRHHFVDIFLGSVIGFFISYGIYRKYYPSISSQVPFKPLLDDSDVTFDVPSDSTIMAPSTYQRRIPLPQDEEMEPLSA</sequence>
<keyword evidence="3 6" id="KW-0812">Transmembrane</keyword>
<comment type="subcellular location">
    <subcellularLocation>
        <location evidence="1">Membrane</location>
        <topology evidence="1">Multi-pass membrane protein</topology>
    </subcellularLocation>
</comment>
<evidence type="ECO:0000256" key="1">
    <source>
        <dbReference type="ARBA" id="ARBA00004141"/>
    </source>
</evidence>
<dbReference type="GO" id="GO:0046839">
    <property type="term" value="P:phospholipid dephosphorylation"/>
    <property type="evidence" value="ECO:0007669"/>
    <property type="project" value="TreeGrafter"/>
</dbReference>
<dbReference type="InterPro" id="IPR043216">
    <property type="entry name" value="PAP-like"/>
</dbReference>
<evidence type="ECO:0000313" key="8">
    <source>
        <dbReference type="EMBL" id="KAK5781401.1"/>
    </source>
</evidence>
<dbReference type="Pfam" id="PF01569">
    <property type="entry name" value="PAP2"/>
    <property type="match status" value="1"/>
</dbReference>
<feature type="transmembrane region" description="Helical" evidence="6">
    <location>
        <begin position="99"/>
        <end position="122"/>
    </location>
</feature>
<evidence type="ECO:0000256" key="4">
    <source>
        <dbReference type="ARBA" id="ARBA00022989"/>
    </source>
</evidence>
<dbReference type="InterPro" id="IPR000326">
    <property type="entry name" value="PAP2/HPO"/>
</dbReference>
<organism evidence="8 9">
    <name type="scientific">Arxiozyma heterogenica</name>
    <dbReference type="NCBI Taxonomy" id="278026"/>
    <lineage>
        <taxon>Eukaryota</taxon>
        <taxon>Fungi</taxon>
        <taxon>Dikarya</taxon>
        <taxon>Ascomycota</taxon>
        <taxon>Saccharomycotina</taxon>
        <taxon>Saccharomycetes</taxon>
        <taxon>Saccharomycetales</taxon>
        <taxon>Saccharomycetaceae</taxon>
        <taxon>Arxiozyma</taxon>
    </lineage>
</organism>
<name>A0AAN7W521_9SACH</name>
<keyword evidence="9" id="KW-1185">Reference proteome</keyword>
<dbReference type="SMART" id="SM00014">
    <property type="entry name" value="acidPPc"/>
    <property type="match status" value="1"/>
</dbReference>
<evidence type="ECO:0000259" key="7">
    <source>
        <dbReference type="SMART" id="SM00014"/>
    </source>
</evidence>
<gene>
    <name evidence="8" type="ORF">RI543_001243</name>
</gene>
<dbReference type="GO" id="GO:0008195">
    <property type="term" value="F:phosphatidate phosphatase activity"/>
    <property type="evidence" value="ECO:0007669"/>
    <property type="project" value="TreeGrafter"/>
</dbReference>
<dbReference type="AlphaFoldDB" id="A0AAN7W521"/>
<feature type="transmembrane region" description="Helical" evidence="6">
    <location>
        <begin position="24"/>
        <end position="42"/>
    </location>
</feature>
<dbReference type="PANTHER" id="PTHR10165">
    <property type="entry name" value="LIPID PHOSPHATE PHOSPHATASE"/>
    <property type="match status" value="1"/>
</dbReference>
<dbReference type="GO" id="GO:0016020">
    <property type="term" value="C:membrane"/>
    <property type="evidence" value="ECO:0007669"/>
    <property type="project" value="UniProtKB-SubCell"/>
</dbReference>
<evidence type="ECO:0000313" key="9">
    <source>
        <dbReference type="Proteomes" id="UP001306508"/>
    </source>
</evidence>
<dbReference type="Proteomes" id="UP001306508">
    <property type="component" value="Unassembled WGS sequence"/>
</dbReference>
<comment type="similarity">
    <text evidence="2">Belongs to the PA-phosphatase related phosphoesterase family.</text>
</comment>
<keyword evidence="4 6" id="KW-1133">Transmembrane helix</keyword>
<dbReference type="EMBL" id="JAWIZZ010000036">
    <property type="protein sequence ID" value="KAK5781401.1"/>
    <property type="molecule type" value="Genomic_DNA"/>
</dbReference>
<dbReference type="PANTHER" id="PTHR10165:SF35">
    <property type="entry name" value="RE23632P"/>
    <property type="match status" value="1"/>
</dbReference>
<dbReference type="GO" id="GO:0006644">
    <property type="term" value="P:phospholipid metabolic process"/>
    <property type="evidence" value="ECO:0007669"/>
    <property type="project" value="InterPro"/>
</dbReference>
<feature type="domain" description="Phosphatidic acid phosphatase type 2/haloperoxidase" evidence="7">
    <location>
        <begin position="106"/>
        <end position="248"/>
    </location>
</feature>
<dbReference type="CDD" id="cd03390">
    <property type="entry name" value="PAP2_containing_1_like"/>
    <property type="match status" value="1"/>
</dbReference>
<feature type="transmembrane region" description="Helical" evidence="6">
    <location>
        <begin position="229"/>
        <end position="248"/>
    </location>
</feature>